<gene>
    <name evidence="13 17" type="primary">uvrC</name>
    <name evidence="17" type="ORF">NCTC5906_01745</name>
</gene>
<dbReference type="Pfam" id="PF02151">
    <property type="entry name" value="UVR"/>
    <property type="match status" value="1"/>
</dbReference>
<comment type="similarity">
    <text evidence="9 13">Belongs to the UvrC family.</text>
</comment>
<dbReference type="InterPro" id="IPR035901">
    <property type="entry name" value="GIY-YIG_endonuc_sf"/>
</dbReference>
<dbReference type="Pfam" id="PF01541">
    <property type="entry name" value="GIY-YIG"/>
    <property type="match status" value="1"/>
</dbReference>
<dbReference type="InterPro" id="IPR004791">
    <property type="entry name" value="UvrC"/>
</dbReference>
<evidence type="ECO:0000259" key="15">
    <source>
        <dbReference type="PROSITE" id="PS50164"/>
    </source>
</evidence>
<dbReference type="InterPro" id="IPR003583">
    <property type="entry name" value="Hlx-hairpin-Hlx_DNA-bd_motif"/>
</dbReference>
<dbReference type="Pfam" id="PF22920">
    <property type="entry name" value="UvrC_RNaseH"/>
    <property type="match status" value="1"/>
</dbReference>
<dbReference type="NCBIfam" id="NF001824">
    <property type="entry name" value="PRK00558.1-5"/>
    <property type="match status" value="1"/>
</dbReference>
<organism evidence="17 18">
    <name type="scientific">Aggregatibacter aphrophilus ATCC 33389</name>
    <dbReference type="NCBI Taxonomy" id="985008"/>
    <lineage>
        <taxon>Bacteria</taxon>
        <taxon>Pseudomonadati</taxon>
        <taxon>Pseudomonadota</taxon>
        <taxon>Gammaproteobacteria</taxon>
        <taxon>Pasteurellales</taxon>
        <taxon>Pasteurellaceae</taxon>
        <taxon>Aggregatibacter</taxon>
    </lineage>
</organism>
<dbReference type="Pfam" id="PF08459">
    <property type="entry name" value="UvrC_RNaseH_dom"/>
    <property type="match status" value="1"/>
</dbReference>
<dbReference type="FunFam" id="3.30.420.340:FF:000001">
    <property type="entry name" value="UvrABC system protein C"/>
    <property type="match status" value="1"/>
</dbReference>
<dbReference type="Gene3D" id="3.40.1440.10">
    <property type="entry name" value="GIY-YIG endonuclease"/>
    <property type="match status" value="1"/>
</dbReference>
<dbReference type="InterPro" id="IPR001943">
    <property type="entry name" value="UVR_dom"/>
</dbReference>
<comment type="subunit">
    <text evidence="10 13">Interacts with UvrB in an incision complex.</text>
</comment>
<evidence type="ECO:0000256" key="9">
    <source>
        <dbReference type="ARBA" id="ARBA00061531"/>
    </source>
</evidence>
<evidence type="ECO:0000256" key="6">
    <source>
        <dbReference type="ARBA" id="ARBA00023204"/>
    </source>
</evidence>
<evidence type="ECO:0000256" key="8">
    <source>
        <dbReference type="ARBA" id="ARBA00059452"/>
    </source>
</evidence>
<dbReference type="FunFam" id="3.40.1440.10:FF:000001">
    <property type="entry name" value="UvrABC system protein C"/>
    <property type="match status" value="1"/>
</dbReference>
<dbReference type="GO" id="GO:0009381">
    <property type="term" value="F:excinuclease ABC activity"/>
    <property type="evidence" value="ECO:0007669"/>
    <property type="project" value="UniProtKB-UniRule"/>
</dbReference>
<sequence length="612" mass="69544">MPDITFDAKKFLANVPHLPGVYRMYDDSNTVIYVGKAKDLKKRLSSYFRKQLNSKKTEALVASIHHIETTITTSETEALLLEHNYIKTYQPRYNVLLRDDKSYPYILLTKETHPRITSYRGSKKIQGEYFGPYPNAGAVRETLSLLQKLFPIRQCENSVYNNRSRPCLQYQIGRCLAPCVKGYVTDEAYAQQVNFARLFLQGKDQQVLDHLVKQMEQASQQLNFEEAARIRDQIQAVRAVIEKQFVANDRHDDIDIIAIAYQLGVACVQVLFIRQGKILGNRSYFPKVPSNTNLAELTETFVGQFYLQAHQGRTIPNTIIVDQKLEEKADLETLLSDQAGRKVIIQDHAKGDKSKYLQLAQMNAKAALVTKLKQSTLQHDRYAALQELLGIDVIKRMECFDISHTMGEQTIASCVVFSQDGPLKSDYRRFNISGITKGDDYAAMEQALLKRYDKDLEEDKIPDIIFIDGGKGQLNRALQVFENLKVKWNKNRPHLIGVAKGVDRRAGLETLILSKWDKELHLPSDSLALHLIQHIRDESHNHAISGHRKKRQQHFTQSGLESIEGVGAKRRQALLKYLGGLQGVKNATLDEIASVPGISKALAEKIFETLQH</sequence>
<feature type="domain" description="UVR" evidence="14">
    <location>
        <begin position="205"/>
        <end position="240"/>
    </location>
</feature>
<comment type="subcellular location">
    <subcellularLocation>
        <location evidence="1 13">Cytoplasm</location>
    </subcellularLocation>
</comment>
<evidence type="ECO:0000256" key="10">
    <source>
        <dbReference type="ARBA" id="ARBA00062841"/>
    </source>
</evidence>
<dbReference type="InterPro" id="IPR001162">
    <property type="entry name" value="UvrC_RNase_H_dom"/>
</dbReference>
<name>A0A448FAF3_AGGAP</name>
<dbReference type="PANTHER" id="PTHR30562:SF1">
    <property type="entry name" value="UVRABC SYSTEM PROTEIN C"/>
    <property type="match status" value="1"/>
</dbReference>
<accession>A0A448FAF3</accession>
<protein>
    <recommendedName>
        <fullName evidence="11 13">UvrABC system protein C</fullName>
        <shortName evidence="13">Protein UvrC</shortName>
    </recommendedName>
    <alternativeName>
        <fullName evidence="12 13">Excinuclease ABC subunit C</fullName>
    </alternativeName>
</protein>
<dbReference type="SUPFAM" id="SSF47781">
    <property type="entry name" value="RuvA domain 2-like"/>
    <property type="match status" value="1"/>
</dbReference>
<dbReference type="Gene3D" id="1.10.150.20">
    <property type="entry name" value="5' to 3' exonuclease, C-terminal subdomain"/>
    <property type="match status" value="1"/>
</dbReference>
<dbReference type="Gene3D" id="3.30.420.340">
    <property type="entry name" value="UvrC, RNAse H endonuclease domain"/>
    <property type="match status" value="1"/>
</dbReference>
<dbReference type="GO" id="GO:0003677">
    <property type="term" value="F:DNA binding"/>
    <property type="evidence" value="ECO:0007669"/>
    <property type="project" value="UniProtKB-UniRule"/>
</dbReference>
<evidence type="ECO:0000256" key="3">
    <source>
        <dbReference type="ARBA" id="ARBA00022763"/>
    </source>
</evidence>
<keyword evidence="7 13" id="KW-0742">SOS response</keyword>
<proteinExistence type="inferred from homology"/>
<dbReference type="FunFam" id="1.10.150.20:FF:000005">
    <property type="entry name" value="UvrABC system protein C"/>
    <property type="match status" value="1"/>
</dbReference>
<keyword evidence="2 13" id="KW-0963">Cytoplasm</keyword>
<dbReference type="GO" id="GO:0009432">
    <property type="term" value="P:SOS response"/>
    <property type="evidence" value="ECO:0007669"/>
    <property type="project" value="UniProtKB-UniRule"/>
</dbReference>
<dbReference type="GO" id="GO:0005737">
    <property type="term" value="C:cytoplasm"/>
    <property type="evidence" value="ECO:0007669"/>
    <property type="project" value="UniProtKB-SubCell"/>
</dbReference>
<dbReference type="NCBIfam" id="TIGR00194">
    <property type="entry name" value="uvrC"/>
    <property type="match status" value="1"/>
</dbReference>
<dbReference type="CDD" id="cd10434">
    <property type="entry name" value="GIY-YIG_UvrC_Cho"/>
    <property type="match status" value="1"/>
</dbReference>
<dbReference type="GO" id="GO:0009380">
    <property type="term" value="C:excinuclease repair complex"/>
    <property type="evidence" value="ECO:0007669"/>
    <property type="project" value="InterPro"/>
</dbReference>
<evidence type="ECO:0000256" key="11">
    <source>
        <dbReference type="ARBA" id="ARBA00067419"/>
    </source>
</evidence>
<feature type="domain" description="GIY-YIG" evidence="15">
    <location>
        <begin position="17"/>
        <end position="95"/>
    </location>
</feature>
<dbReference type="GO" id="GO:0006289">
    <property type="term" value="P:nucleotide-excision repair"/>
    <property type="evidence" value="ECO:0007669"/>
    <property type="project" value="UniProtKB-UniRule"/>
</dbReference>
<evidence type="ECO:0000256" key="12">
    <source>
        <dbReference type="ARBA" id="ARBA00077138"/>
    </source>
</evidence>
<evidence type="ECO:0000313" key="18">
    <source>
        <dbReference type="Proteomes" id="UP000272690"/>
    </source>
</evidence>
<dbReference type="PROSITE" id="PS50164">
    <property type="entry name" value="GIY_YIG"/>
    <property type="match status" value="1"/>
</dbReference>
<evidence type="ECO:0000256" key="4">
    <source>
        <dbReference type="ARBA" id="ARBA00022769"/>
    </source>
</evidence>
<reference evidence="17 18" key="1">
    <citation type="submission" date="2018-12" db="EMBL/GenBank/DDBJ databases">
        <authorList>
            <consortium name="Pathogen Informatics"/>
        </authorList>
    </citation>
    <scope>NUCLEOTIDE SEQUENCE [LARGE SCALE GENOMIC DNA]</scope>
    <source>
        <strain evidence="17 18">NCTC5906</strain>
    </source>
</reference>
<dbReference type="SUPFAM" id="SSF82771">
    <property type="entry name" value="GIY-YIG endonuclease"/>
    <property type="match status" value="1"/>
</dbReference>
<dbReference type="InterPro" id="IPR047296">
    <property type="entry name" value="GIY-YIG_UvrC_Cho"/>
</dbReference>
<evidence type="ECO:0000256" key="5">
    <source>
        <dbReference type="ARBA" id="ARBA00022881"/>
    </source>
</evidence>
<evidence type="ECO:0000259" key="16">
    <source>
        <dbReference type="PROSITE" id="PS50165"/>
    </source>
</evidence>
<dbReference type="InterPro" id="IPR036876">
    <property type="entry name" value="UVR_dom_sf"/>
</dbReference>
<keyword evidence="4 13" id="KW-0228">DNA excision</keyword>
<dbReference type="FunFam" id="4.10.860.10:FF:000002">
    <property type="entry name" value="UvrABC system protein C"/>
    <property type="match status" value="1"/>
</dbReference>
<feature type="domain" description="UvrC family homology region profile" evidence="16">
    <location>
        <begin position="256"/>
        <end position="481"/>
    </location>
</feature>
<dbReference type="InterPro" id="IPR000305">
    <property type="entry name" value="GIY-YIG_endonuc"/>
</dbReference>
<comment type="function">
    <text evidence="8 13">The UvrABC repair system catalyzes the recognition and processing of DNA lesions. UvrC both incises the 5' and 3' sides of the lesion. The N-terminal half is responsible for the 3' incision and the C-terminal half is responsible for the 5' incision.</text>
</comment>
<dbReference type="InterPro" id="IPR050066">
    <property type="entry name" value="UvrABC_protein_C"/>
</dbReference>
<evidence type="ECO:0000313" key="17">
    <source>
        <dbReference type="EMBL" id="VEF43985.1"/>
    </source>
</evidence>
<keyword evidence="5 13" id="KW-0267">Excision nuclease</keyword>
<dbReference type="SUPFAM" id="SSF46600">
    <property type="entry name" value="C-terminal UvrC-binding domain of UvrB"/>
    <property type="match status" value="1"/>
</dbReference>
<dbReference type="PROSITE" id="PS50151">
    <property type="entry name" value="UVR"/>
    <property type="match status" value="1"/>
</dbReference>
<dbReference type="AlphaFoldDB" id="A0A448FAF3"/>
<dbReference type="HAMAP" id="MF_00203">
    <property type="entry name" value="UvrC"/>
    <property type="match status" value="1"/>
</dbReference>
<dbReference type="EMBL" id="LR134327">
    <property type="protein sequence ID" value="VEF43985.1"/>
    <property type="molecule type" value="Genomic_DNA"/>
</dbReference>
<keyword evidence="3 13" id="KW-0227">DNA damage</keyword>
<dbReference type="Gene3D" id="4.10.860.10">
    <property type="entry name" value="UVR domain"/>
    <property type="match status" value="1"/>
</dbReference>
<keyword evidence="6 13" id="KW-0234">DNA repair</keyword>
<dbReference type="InterPro" id="IPR038476">
    <property type="entry name" value="UvrC_RNase_H_dom_sf"/>
</dbReference>
<evidence type="ECO:0000256" key="7">
    <source>
        <dbReference type="ARBA" id="ARBA00023236"/>
    </source>
</evidence>
<dbReference type="InterPro" id="IPR010994">
    <property type="entry name" value="RuvA_2-like"/>
</dbReference>
<evidence type="ECO:0000256" key="13">
    <source>
        <dbReference type="HAMAP-Rule" id="MF_00203"/>
    </source>
</evidence>
<dbReference type="SMART" id="SM00465">
    <property type="entry name" value="GIYc"/>
    <property type="match status" value="1"/>
</dbReference>
<evidence type="ECO:0000256" key="2">
    <source>
        <dbReference type="ARBA" id="ARBA00022490"/>
    </source>
</evidence>
<dbReference type="PROSITE" id="PS50165">
    <property type="entry name" value="UVRC"/>
    <property type="match status" value="1"/>
</dbReference>
<dbReference type="Pfam" id="PF14520">
    <property type="entry name" value="HHH_5"/>
    <property type="match status" value="1"/>
</dbReference>
<dbReference type="Proteomes" id="UP000272690">
    <property type="component" value="Chromosome"/>
</dbReference>
<evidence type="ECO:0000256" key="1">
    <source>
        <dbReference type="ARBA" id="ARBA00004496"/>
    </source>
</evidence>
<dbReference type="PANTHER" id="PTHR30562">
    <property type="entry name" value="UVRC/OXIDOREDUCTASE"/>
    <property type="match status" value="1"/>
</dbReference>
<dbReference type="SMART" id="SM00278">
    <property type="entry name" value="HhH1"/>
    <property type="match status" value="2"/>
</dbReference>
<evidence type="ECO:0000259" key="14">
    <source>
        <dbReference type="PROSITE" id="PS50151"/>
    </source>
</evidence>